<dbReference type="EMBL" id="MK101347">
    <property type="protein sequence ID" value="QCQ84148.1"/>
    <property type="molecule type" value="Genomic_DNA"/>
</dbReference>
<dbReference type="Pfam" id="PF13385">
    <property type="entry name" value="Laminin_G_3"/>
    <property type="match status" value="1"/>
</dbReference>
<feature type="compositionally biased region" description="Gly residues" evidence="1">
    <location>
        <begin position="89"/>
        <end position="100"/>
    </location>
</feature>
<dbReference type="Proteomes" id="UP000318653">
    <property type="component" value="Segment"/>
</dbReference>
<sequence>MATPMKRPYLSAESGDALRTPYHGMVDTTRPNFADCPTPDSVNCFRGLTVKDNQLTLNIDPHTLGFNNLGQLAVIGVDKNGLNTPGLNPGSGVGGGGGGPLPDDNLPPPEVDLTPPQKYYVITIAGGANCVGYGTSGYNFLDPINRPHSRIKQLGRFNQTLNMDAVADIGGYSRYVDDISTGYGTAINHFRSQIGNLAVLPATPCLDHAQNMFYELFHDGAQSGGSVGFGLAMAKRLLPFLPADYDILLVPCAYGNTNFSNMNNQVFDELTLDIIGISKEPGNWKANNPLAQQCLARTEFALNMNPHNMFCCMIWSEDITDISETAETHYLELQKFIESFNNMFSGRVDDLLTQGIPKWIVLSPGRQQFYPVVTNSKLWQEDYARRPTESRSETLCTKLSAYITLGQMYNITYIDCSVVPDGSLIDLNRSVADTGLDAFYGDYFSTKSQLTIIAKNIADVIIQDILLGESPETFWLSTLPLSNPYYGYAHYKKAIGEVDFFLNGVQSLKYWQDFTGKIEGFDFTSNLVTPTEGKPTIVKETPNNHTLTMYVGTLNGFSKQSLRMGLLDDDAIPTEIPEDSLLSDYIKLTFTTPDVYDSFTFFCVCKPITYLQNGSAVTLASIVGKALECQLIMIQNEAIKVVAASSSSSEEFTEVATFYGIEACGPLTNKWMSVAFSWDNDYLTLFVNGCLIEKIQCSFDFSGTEIESLYIGVDSTKVGSQPFQGLISELRVYKEPLSASEVRNLHTMTCVPYVTY</sequence>
<dbReference type="InterPro" id="IPR013320">
    <property type="entry name" value="ConA-like_dom_sf"/>
</dbReference>
<name>A0A4P8PIN8_9ADEN</name>
<dbReference type="SUPFAM" id="SSF49899">
    <property type="entry name" value="Concanavalin A-like lectins/glucanases"/>
    <property type="match status" value="1"/>
</dbReference>
<dbReference type="Gene3D" id="2.60.120.200">
    <property type="match status" value="1"/>
</dbReference>
<protein>
    <submittedName>
        <fullName evidence="2">Fiber 4</fullName>
    </submittedName>
</protein>
<dbReference type="KEGG" id="vg:80527925"/>
<keyword evidence="3" id="KW-1185">Reference proteome</keyword>
<organism evidence="2">
    <name type="scientific">White sturgeon adenovirus 1</name>
    <dbReference type="NCBI Taxonomy" id="2580388"/>
    <lineage>
        <taxon>Viruses</taxon>
        <taxon>Varidnaviria</taxon>
        <taxon>Bamfordvirae</taxon>
        <taxon>Preplasmiviricota</taxon>
        <taxon>Polisuviricotina</taxon>
        <taxon>Pharingeaviricetes</taxon>
        <taxon>Rowavirales</taxon>
        <taxon>Adenoviridae</taxon>
        <taxon>Ichtadenovirus</taxon>
        <taxon>Ichtadenovirus acipenseris</taxon>
        <taxon>Sturgeon ichtadenovirus A</taxon>
    </lineage>
</organism>
<dbReference type="GeneID" id="80527925"/>
<dbReference type="SMR" id="A0A4P8PIN8"/>
<proteinExistence type="predicted"/>
<evidence type="ECO:0000313" key="2">
    <source>
        <dbReference type="EMBL" id="QCQ84148.1"/>
    </source>
</evidence>
<feature type="region of interest" description="Disordered" evidence="1">
    <location>
        <begin position="86"/>
        <end position="108"/>
    </location>
</feature>
<evidence type="ECO:0000313" key="3">
    <source>
        <dbReference type="Proteomes" id="UP000318653"/>
    </source>
</evidence>
<evidence type="ECO:0000256" key="1">
    <source>
        <dbReference type="SAM" id="MobiDB-lite"/>
    </source>
</evidence>
<dbReference type="SUPFAM" id="SSF52266">
    <property type="entry name" value="SGNH hydrolase"/>
    <property type="match status" value="1"/>
</dbReference>
<dbReference type="RefSeq" id="YP_010790520.1">
    <property type="nucleotide sequence ID" value="NC_075448.1"/>
</dbReference>
<accession>A0A4P8PIN8</accession>
<reference evidence="2" key="1">
    <citation type="journal article" date="2019" name="Infect. Genet. Evol.">
        <title>Unconventional gene arrangement and content revealed by full genome analysis of the white sturgeon adenovirus, the single member of the genus Ichtadenovirus.</title>
        <authorList>
            <person name="Doszpoly A."/>
            <person name="Harrach B."/>
            <person name="LaPatra S."/>
            <person name="Benko M."/>
        </authorList>
    </citation>
    <scope>NUCLEOTIDE SEQUENCE</scope>
    <source>
        <strain evidence="2">WSAdV1/1996</strain>
    </source>
</reference>